<gene>
    <name evidence="2" type="ORF">PLOB_00021202</name>
</gene>
<evidence type="ECO:0000259" key="1">
    <source>
        <dbReference type="Pfam" id="PF00791"/>
    </source>
</evidence>
<dbReference type="InterPro" id="IPR000906">
    <property type="entry name" value="ZU5_dom"/>
</dbReference>
<dbReference type="Pfam" id="PF00791">
    <property type="entry name" value="ZU5"/>
    <property type="match status" value="1"/>
</dbReference>
<protein>
    <recommendedName>
        <fullName evidence="1">ZU5 domain-containing protein</fullName>
    </recommendedName>
</protein>
<dbReference type="Gene3D" id="2.60.220.30">
    <property type="match status" value="1"/>
</dbReference>
<comment type="caution">
    <text evidence="2">The sequence shown here is derived from an EMBL/GenBank/DDBJ whole genome shotgun (WGS) entry which is preliminary data.</text>
</comment>
<feature type="non-terminal residue" evidence="2">
    <location>
        <position position="1"/>
    </location>
</feature>
<reference evidence="2 3" key="1">
    <citation type="submission" date="2022-05" db="EMBL/GenBank/DDBJ databases">
        <authorList>
            <consortium name="Genoscope - CEA"/>
            <person name="William W."/>
        </authorList>
    </citation>
    <scope>NUCLEOTIDE SEQUENCE [LARGE SCALE GENOMIC DNA]</scope>
</reference>
<dbReference type="Proteomes" id="UP001159405">
    <property type="component" value="Unassembled WGS sequence"/>
</dbReference>
<proteinExistence type="predicted"/>
<evidence type="ECO:0000313" key="2">
    <source>
        <dbReference type="EMBL" id="CAH3179022.1"/>
    </source>
</evidence>
<sequence length="883" mass="100001">EIDSAPVSTGESLQRTNTCIHRSPTQGMINVISSTGGVVTEENIKLVFPPGAVENPVSVSISLEDPSRYCGLIVQNSLENDVIFGAPVIRLQPDGLLFKKPATLTVKFEIGEFTCNDIVILNGREERSGMITWEDVTPNSVATTLDKPNAKVQIKLEHFSLTAILLTVVRFTQLHLLTRFNLMSFHYTLSVWLKDKSPKSDELALLFVRQDVYHEQFYEEQETSAMKELRNKGFRKLHVRHINGHQETGIYNNESLHISVCFGEDYNLAGRQHEITSDFKVDSYIWWNTGYAVTLSLERSMKDVRIACGTITVKGAFGHISERKFCEVDLCGYVRNLLKVHGEILNTVPIARVLEMPEELINQVVMSWRGDDGQLNTILQQRLRENYMAEDITSLSKDLDCWRKTKQGSTYNVTQRGQMHVRHLREYAAKISGLQRTDANLMKYFAGQIQSLCNTLLRDCCIELETSAEGVERAASSSSYVHYMEIHRPVPEDIKERYPEIFSSPNESIKAFVAVVPNLIQITKEIFAEEEVSKVQNGLRGLLKERIEQFDLSVRNAKRNTKVGQPVYDVSRILELLCLNNCDLPSIEIKKWGENLAVLHMLKVLKPFYKHCKQDVRLYKRLELFSGRLRDIVSERVDITDGKFILRDFCNVSLSLVNFAKFDPSKLVKFELINSTNVAMTLHSESVEYDSSLDTFSQSFHLKKNLGDELQLCVVACVHIDGQISKRGALQSVIVINPSGEEVLNRCMVHFVDVAAIKLEEQASDILRVCLCSTKKQKLLESLDDLKKKLGTDLVETRQEVSKSHLKIRTVDTEQTVVSLRLVYKWGSEAVSLDSKDFLTLADSSAGGTCIPEVHLVGKSQLFDCITSMTLPTVYASIRFYPF</sequence>
<keyword evidence="3" id="KW-1185">Reference proteome</keyword>
<organism evidence="2 3">
    <name type="scientific">Porites lobata</name>
    <dbReference type="NCBI Taxonomy" id="104759"/>
    <lineage>
        <taxon>Eukaryota</taxon>
        <taxon>Metazoa</taxon>
        <taxon>Cnidaria</taxon>
        <taxon>Anthozoa</taxon>
        <taxon>Hexacorallia</taxon>
        <taxon>Scleractinia</taxon>
        <taxon>Fungiina</taxon>
        <taxon>Poritidae</taxon>
        <taxon>Porites</taxon>
    </lineage>
</organism>
<feature type="domain" description="ZU5" evidence="1">
    <location>
        <begin position="31"/>
        <end position="108"/>
    </location>
</feature>
<name>A0ABN8RJ62_9CNID</name>
<accession>A0ABN8RJ62</accession>
<evidence type="ECO:0000313" key="3">
    <source>
        <dbReference type="Proteomes" id="UP001159405"/>
    </source>
</evidence>
<dbReference type="EMBL" id="CALNXK010000248">
    <property type="protein sequence ID" value="CAH3179022.1"/>
    <property type="molecule type" value="Genomic_DNA"/>
</dbReference>